<feature type="region of interest" description="Disordered" evidence="6">
    <location>
        <begin position="350"/>
        <end position="423"/>
    </location>
</feature>
<evidence type="ECO:0000256" key="2">
    <source>
        <dbReference type="ARBA" id="ARBA00022908"/>
    </source>
</evidence>
<dbReference type="InterPro" id="IPR011010">
    <property type="entry name" value="DNA_brk_join_enz"/>
</dbReference>
<keyword evidence="3 5" id="KW-0238">DNA-binding</keyword>
<evidence type="ECO:0000256" key="5">
    <source>
        <dbReference type="PROSITE-ProRule" id="PRU01248"/>
    </source>
</evidence>
<dbReference type="PANTHER" id="PTHR30629">
    <property type="entry name" value="PROPHAGE INTEGRASE"/>
    <property type="match status" value="1"/>
</dbReference>
<dbReference type="InterPro" id="IPR044068">
    <property type="entry name" value="CB"/>
</dbReference>
<dbReference type="InterPro" id="IPR010998">
    <property type="entry name" value="Integrase_recombinase_N"/>
</dbReference>
<dbReference type="Pfam" id="PF00589">
    <property type="entry name" value="Phage_integrase"/>
    <property type="match status" value="1"/>
</dbReference>
<protein>
    <recommendedName>
        <fullName evidence="7">Core-binding (CB) domain-containing protein</fullName>
    </recommendedName>
</protein>
<dbReference type="InterPro" id="IPR002104">
    <property type="entry name" value="Integrase_catalytic"/>
</dbReference>
<dbReference type="InterPro" id="IPR004107">
    <property type="entry name" value="Integrase_SAM-like_N"/>
</dbReference>
<feature type="domain" description="Core-binding (CB)" evidence="7">
    <location>
        <begin position="81"/>
        <end position="160"/>
    </location>
</feature>
<evidence type="ECO:0000313" key="8">
    <source>
        <dbReference type="EMBL" id="GIJ25524.1"/>
    </source>
</evidence>
<name>A0ABQ4J5T3_9ACTN</name>
<dbReference type="InterPro" id="IPR013762">
    <property type="entry name" value="Integrase-like_cat_sf"/>
</dbReference>
<dbReference type="SUPFAM" id="SSF56349">
    <property type="entry name" value="DNA breaking-rejoining enzymes"/>
    <property type="match status" value="1"/>
</dbReference>
<dbReference type="InterPro" id="IPR050808">
    <property type="entry name" value="Phage_Integrase"/>
</dbReference>
<dbReference type="Proteomes" id="UP000653076">
    <property type="component" value="Unassembled WGS sequence"/>
</dbReference>
<organism evidence="8 9">
    <name type="scientific">Micromonospora qiuiae</name>
    <dbReference type="NCBI Taxonomy" id="502268"/>
    <lineage>
        <taxon>Bacteria</taxon>
        <taxon>Bacillati</taxon>
        <taxon>Actinomycetota</taxon>
        <taxon>Actinomycetes</taxon>
        <taxon>Micromonosporales</taxon>
        <taxon>Micromonosporaceae</taxon>
        <taxon>Micromonospora</taxon>
    </lineage>
</organism>
<proteinExistence type="inferred from homology"/>
<dbReference type="Pfam" id="PF14659">
    <property type="entry name" value="Phage_int_SAM_3"/>
    <property type="match status" value="1"/>
</dbReference>
<dbReference type="EMBL" id="BOPC01000010">
    <property type="protein sequence ID" value="GIJ25524.1"/>
    <property type="molecule type" value="Genomic_DNA"/>
</dbReference>
<dbReference type="PANTHER" id="PTHR30629:SF2">
    <property type="entry name" value="PROPHAGE INTEGRASE INTS-RELATED"/>
    <property type="match status" value="1"/>
</dbReference>
<evidence type="ECO:0000259" key="7">
    <source>
        <dbReference type="PROSITE" id="PS51900"/>
    </source>
</evidence>
<evidence type="ECO:0000313" key="9">
    <source>
        <dbReference type="Proteomes" id="UP000653076"/>
    </source>
</evidence>
<dbReference type="PROSITE" id="PS51900">
    <property type="entry name" value="CB"/>
    <property type="match status" value="1"/>
</dbReference>
<keyword evidence="2" id="KW-0229">DNA integration</keyword>
<evidence type="ECO:0000256" key="6">
    <source>
        <dbReference type="SAM" id="MobiDB-lite"/>
    </source>
</evidence>
<gene>
    <name evidence="8" type="ORF">Vqi01_06860</name>
</gene>
<keyword evidence="4" id="KW-0233">DNA recombination</keyword>
<accession>A0ABQ4J5T3</accession>
<reference evidence="8 9" key="1">
    <citation type="submission" date="2021-01" db="EMBL/GenBank/DDBJ databases">
        <title>Whole genome shotgun sequence of Verrucosispora qiuiae NBRC 106684.</title>
        <authorList>
            <person name="Komaki H."/>
            <person name="Tamura T."/>
        </authorList>
    </citation>
    <scope>NUCLEOTIDE SEQUENCE [LARGE SCALE GENOMIC DNA]</scope>
    <source>
        <strain evidence="8 9">NBRC 106684</strain>
    </source>
</reference>
<feature type="compositionally biased region" description="Basic residues" evidence="6">
    <location>
        <begin position="363"/>
        <end position="373"/>
    </location>
</feature>
<evidence type="ECO:0000256" key="3">
    <source>
        <dbReference type="ARBA" id="ARBA00023125"/>
    </source>
</evidence>
<evidence type="ECO:0000256" key="4">
    <source>
        <dbReference type="ARBA" id="ARBA00023172"/>
    </source>
</evidence>
<feature type="region of interest" description="Disordered" evidence="6">
    <location>
        <begin position="322"/>
        <end position="341"/>
    </location>
</feature>
<sequence length="423" mass="48239">MGHVEDRWYKTLRHPGGQRERVKTELFGKGLRYRVRYIGPDGKERKKSFPDRAKREAEAFLVSTESDKLRGSYVDPVAGRMTFAEYAETWLRTRSFDESTRESTEFRVRKHLLPFFGTKKLAEIKPGHIREWDASMVGKLAPATRAVVFAHLRTILGAAVDDERIAKNPCSAKSVKPPRPVQRRVVPWRYEQVSAIRGGLAQRYRPMVDLGAGCGLRQGEILGLGVDDIDLDAGWVHVCRQVKLVRSRLVFGLPKNDRDRRIPLPDSVAQVLRQHIDDFAPVSLTLPWEDPATDERVTPAAVHHHPTWCDQPAHLRQQELASRCRGGRHHADPRHRDARATPLLRLVAARRGGEHQGPGVVPRPRRPRLHPPRLHAPDAGQRGTHPQRDRQPVQPRRKALTPWRRPERVHDEQNACSGRVSRS</sequence>
<comment type="caution">
    <text evidence="8">The sequence shown here is derived from an EMBL/GenBank/DDBJ whole genome shotgun (WGS) entry which is preliminary data.</text>
</comment>
<dbReference type="Gene3D" id="1.10.150.130">
    <property type="match status" value="1"/>
</dbReference>
<evidence type="ECO:0000256" key="1">
    <source>
        <dbReference type="ARBA" id="ARBA00008857"/>
    </source>
</evidence>
<feature type="compositionally biased region" description="Basic and acidic residues" evidence="6">
    <location>
        <begin position="404"/>
        <end position="413"/>
    </location>
</feature>
<comment type="similarity">
    <text evidence="1">Belongs to the 'phage' integrase family.</text>
</comment>
<dbReference type="Gene3D" id="1.10.443.10">
    <property type="entry name" value="Intergrase catalytic core"/>
    <property type="match status" value="1"/>
</dbReference>
<keyword evidence="9" id="KW-1185">Reference proteome</keyword>